<evidence type="ECO:0000313" key="4">
    <source>
        <dbReference type="Proteomes" id="UP000808337"/>
    </source>
</evidence>
<keyword evidence="1 2" id="KW-0732">Signal</keyword>
<proteinExistence type="predicted"/>
<dbReference type="CDD" id="cd16325">
    <property type="entry name" value="LolA"/>
    <property type="match status" value="1"/>
</dbReference>
<name>A0A9D7SVD9_9BACT</name>
<evidence type="ECO:0000313" key="3">
    <source>
        <dbReference type="EMBL" id="MBK9981619.1"/>
    </source>
</evidence>
<feature type="signal peptide" evidence="2">
    <location>
        <begin position="1"/>
        <end position="20"/>
    </location>
</feature>
<dbReference type="Gene3D" id="2.50.20.10">
    <property type="entry name" value="Lipoprotein localisation LolA/LolB/LppX"/>
    <property type="match status" value="1"/>
</dbReference>
<organism evidence="3 4">
    <name type="scientific">Candidatus Opimibacter skivensis</name>
    <dbReference type="NCBI Taxonomy" id="2982028"/>
    <lineage>
        <taxon>Bacteria</taxon>
        <taxon>Pseudomonadati</taxon>
        <taxon>Bacteroidota</taxon>
        <taxon>Saprospiria</taxon>
        <taxon>Saprospirales</taxon>
        <taxon>Saprospiraceae</taxon>
        <taxon>Candidatus Opimibacter</taxon>
    </lineage>
</organism>
<dbReference type="InterPro" id="IPR029046">
    <property type="entry name" value="LolA/LolB/LppX"/>
</dbReference>
<dbReference type="AlphaFoldDB" id="A0A9D7SVD9"/>
<sequence>MKSILFIFFLCFVAYSQGYAQYLGAKDSDPEALKILTNASEGFKSKNVRLNFNLKISYPGKAAETNEGTLYQAGKNYRLELKDYIIMSNGTTRWVYLRGPNEVNIYNESSGQDWISPQDFLQLYTSKEFVFVLAANRPDGTAVIEAKPLKGKFEEYSKFTIGVKNGMLSYINGLSSDGTRQEMSITNVTNPATWDATKLFTFQAESFPGVHVEDLRLD</sequence>
<dbReference type="InterPro" id="IPR004564">
    <property type="entry name" value="OM_lipoprot_carrier_LolA-like"/>
</dbReference>
<keyword evidence="3" id="KW-0449">Lipoprotein</keyword>
<protein>
    <submittedName>
        <fullName evidence="3">Outer membrane lipoprotein carrier protein LolA</fullName>
    </submittedName>
</protein>
<dbReference type="SUPFAM" id="SSF89392">
    <property type="entry name" value="Prokaryotic lipoproteins and lipoprotein localization factors"/>
    <property type="match status" value="1"/>
</dbReference>
<evidence type="ECO:0000256" key="2">
    <source>
        <dbReference type="SAM" id="SignalP"/>
    </source>
</evidence>
<feature type="chain" id="PRO_5038475082" evidence="2">
    <location>
        <begin position="21"/>
        <end position="218"/>
    </location>
</feature>
<reference evidence="3 4" key="1">
    <citation type="submission" date="2020-10" db="EMBL/GenBank/DDBJ databases">
        <title>Connecting structure to function with the recovery of over 1000 high-quality activated sludge metagenome-assembled genomes encoding full-length rRNA genes using long-read sequencing.</title>
        <authorList>
            <person name="Singleton C.M."/>
            <person name="Petriglieri F."/>
            <person name="Kristensen J.M."/>
            <person name="Kirkegaard R.H."/>
            <person name="Michaelsen T.Y."/>
            <person name="Andersen M.H."/>
            <person name="Karst S.M."/>
            <person name="Dueholm M.S."/>
            <person name="Nielsen P.H."/>
            <person name="Albertsen M."/>
        </authorList>
    </citation>
    <scope>NUCLEOTIDE SEQUENCE [LARGE SCALE GENOMIC DNA]</scope>
    <source>
        <strain evidence="3">Ribe_18-Q3-R11-54_MAXAC.273</strain>
    </source>
</reference>
<accession>A0A9D7SVD9</accession>
<dbReference type="EMBL" id="JADKGY010000001">
    <property type="protein sequence ID" value="MBK9981619.1"/>
    <property type="molecule type" value="Genomic_DNA"/>
</dbReference>
<evidence type="ECO:0000256" key="1">
    <source>
        <dbReference type="ARBA" id="ARBA00022729"/>
    </source>
</evidence>
<comment type="caution">
    <text evidence="3">The sequence shown here is derived from an EMBL/GenBank/DDBJ whole genome shotgun (WGS) entry which is preliminary data.</text>
</comment>
<gene>
    <name evidence="3" type="ORF">IPP15_04215</name>
</gene>
<dbReference type="Proteomes" id="UP000808337">
    <property type="component" value="Unassembled WGS sequence"/>
</dbReference>